<dbReference type="SUPFAM" id="SSF102114">
    <property type="entry name" value="Radical SAM enzymes"/>
    <property type="match status" value="1"/>
</dbReference>
<evidence type="ECO:0000313" key="7">
    <source>
        <dbReference type="EMBL" id="SCY70572.1"/>
    </source>
</evidence>
<keyword evidence="5" id="KW-0411">Iron-sulfur</keyword>
<dbReference type="GO" id="GO:0003824">
    <property type="term" value="F:catalytic activity"/>
    <property type="evidence" value="ECO:0007669"/>
    <property type="project" value="InterPro"/>
</dbReference>
<evidence type="ECO:0000259" key="6">
    <source>
        <dbReference type="PROSITE" id="PS51918"/>
    </source>
</evidence>
<evidence type="ECO:0000256" key="2">
    <source>
        <dbReference type="ARBA" id="ARBA00022691"/>
    </source>
</evidence>
<dbReference type="Gene3D" id="3.20.20.70">
    <property type="entry name" value="Aldolase class I"/>
    <property type="match status" value="1"/>
</dbReference>
<dbReference type="CDD" id="cd01335">
    <property type="entry name" value="Radical_SAM"/>
    <property type="match status" value="1"/>
</dbReference>
<name>A0A1G5I3E1_9BACT</name>
<dbReference type="PROSITE" id="PS51918">
    <property type="entry name" value="RADICAL_SAM"/>
    <property type="match status" value="1"/>
</dbReference>
<dbReference type="InterPro" id="IPR007197">
    <property type="entry name" value="rSAM"/>
</dbReference>
<dbReference type="PANTHER" id="PTHR43409:SF4">
    <property type="entry name" value="RADICAL SAM SUPERFAMILY PROTEIN"/>
    <property type="match status" value="1"/>
</dbReference>
<keyword evidence="2" id="KW-0949">S-adenosyl-L-methionine</keyword>
<dbReference type="EMBL" id="FMUX01000017">
    <property type="protein sequence ID" value="SCY70572.1"/>
    <property type="molecule type" value="Genomic_DNA"/>
</dbReference>
<keyword evidence="8" id="KW-1185">Reference proteome</keyword>
<dbReference type="Pfam" id="PF04055">
    <property type="entry name" value="Radical_SAM"/>
    <property type="match status" value="1"/>
</dbReference>
<dbReference type="PANTHER" id="PTHR43409">
    <property type="entry name" value="ANAEROBIC MAGNESIUM-PROTOPORPHYRIN IX MONOMETHYL ESTER CYCLASE-RELATED"/>
    <property type="match status" value="1"/>
</dbReference>
<dbReference type="AlphaFoldDB" id="A0A1G5I3E1"/>
<dbReference type="GO" id="GO:0051536">
    <property type="term" value="F:iron-sulfur cluster binding"/>
    <property type="evidence" value="ECO:0007669"/>
    <property type="project" value="UniProtKB-KW"/>
</dbReference>
<dbReference type="SMART" id="SM00729">
    <property type="entry name" value="Elp3"/>
    <property type="match status" value="1"/>
</dbReference>
<keyword evidence="4" id="KW-0408">Iron</keyword>
<dbReference type="GO" id="GO:0046872">
    <property type="term" value="F:metal ion binding"/>
    <property type="evidence" value="ECO:0007669"/>
    <property type="project" value="UniProtKB-KW"/>
</dbReference>
<evidence type="ECO:0000256" key="5">
    <source>
        <dbReference type="ARBA" id="ARBA00023014"/>
    </source>
</evidence>
<evidence type="ECO:0000256" key="3">
    <source>
        <dbReference type="ARBA" id="ARBA00022723"/>
    </source>
</evidence>
<dbReference type="Proteomes" id="UP000198870">
    <property type="component" value="Unassembled WGS sequence"/>
</dbReference>
<dbReference type="InterPro" id="IPR006638">
    <property type="entry name" value="Elp3/MiaA/NifB-like_rSAM"/>
</dbReference>
<proteinExistence type="predicted"/>
<dbReference type="InterPro" id="IPR051198">
    <property type="entry name" value="BchE-like"/>
</dbReference>
<accession>A0A1G5I3E1</accession>
<reference evidence="7 8" key="1">
    <citation type="submission" date="2016-10" db="EMBL/GenBank/DDBJ databases">
        <authorList>
            <person name="de Groot N.N."/>
        </authorList>
    </citation>
    <scope>NUCLEOTIDE SEQUENCE [LARGE SCALE GENOMIC DNA]</scope>
    <source>
        <strain evidence="7 8">AA1</strain>
    </source>
</reference>
<feature type="domain" description="Radical SAM core" evidence="6">
    <location>
        <begin position="14"/>
        <end position="240"/>
    </location>
</feature>
<evidence type="ECO:0000256" key="1">
    <source>
        <dbReference type="ARBA" id="ARBA00001966"/>
    </source>
</evidence>
<dbReference type="SFLD" id="SFLDS00029">
    <property type="entry name" value="Radical_SAM"/>
    <property type="match status" value="1"/>
</dbReference>
<keyword evidence="3" id="KW-0479">Metal-binding</keyword>
<dbReference type="STRING" id="419481.SAMN05216233_11778"/>
<evidence type="ECO:0000256" key="4">
    <source>
        <dbReference type="ARBA" id="ARBA00023004"/>
    </source>
</evidence>
<gene>
    <name evidence="7" type="ORF">SAMN05216233_11778</name>
</gene>
<dbReference type="InterPro" id="IPR013785">
    <property type="entry name" value="Aldolase_TIM"/>
</dbReference>
<comment type="cofactor">
    <cofactor evidence="1">
        <name>[4Fe-4S] cluster</name>
        <dbReference type="ChEBI" id="CHEBI:49883"/>
    </cofactor>
</comment>
<organism evidence="7 8">
    <name type="scientific">Desulfoluna spongiiphila</name>
    <dbReference type="NCBI Taxonomy" id="419481"/>
    <lineage>
        <taxon>Bacteria</taxon>
        <taxon>Pseudomonadati</taxon>
        <taxon>Thermodesulfobacteriota</taxon>
        <taxon>Desulfobacteria</taxon>
        <taxon>Desulfobacterales</taxon>
        <taxon>Desulfolunaceae</taxon>
        <taxon>Desulfoluna</taxon>
    </lineage>
</organism>
<protein>
    <submittedName>
        <fullName evidence="7">Radical SAM superfamily protein</fullName>
    </submittedName>
</protein>
<evidence type="ECO:0000313" key="8">
    <source>
        <dbReference type="Proteomes" id="UP000198870"/>
    </source>
</evidence>
<dbReference type="SFLD" id="SFLDG01095">
    <property type="entry name" value="Uncharacterised_Radical_SAM_Su"/>
    <property type="match status" value="1"/>
</dbReference>
<sequence>MNEYGMDYEGMIFRPPSEAYSILLQVTVGCSHNKCTFCEMYKEKRIFKIKSDEQIMKDLAFAAKHHRHIRRLFLCDGDALILPQKRLVHILKEVKRQLPWVERVGTYANTKSIAKKSVEELKELKALGLSIAYMGLETGDDQTLSAIKKGADAARMIDMGKKIRSAGIKLSVTVLLGIAGRERSMVHAQETGRVLSAIDPEYVGALSLMLTPGTPLYEDHLAGNFPVLEPDELLRELGAMIAATHMTDGLFHSNHASNYLPIRAKMPAEKEKTLALINRALEGKVALKPEHLRAL</sequence>
<dbReference type="InterPro" id="IPR058240">
    <property type="entry name" value="rSAM_sf"/>
</dbReference>
<dbReference type="SFLD" id="SFLDG01082">
    <property type="entry name" value="B12-binding_domain_containing"/>
    <property type="match status" value="1"/>
</dbReference>